<keyword evidence="2" id="KW-1185">Reference proteome</keyword>
<dbReference type="OrthoDB" id="5353557at2759"/>
<name>A0A3P7L927_DIBLA</name>
<organism evidence="1 2">
    <name type="scientific">Dibothriocephalus latus</name>
    <name type="common">Fish tapeworm</name>
    <name type="synonym">Diphyllobothrium latum</name>
    <dbReference type="NCBI Taxonomy" id="60516"/>
    <lineage>
        <taxon>Eukaryota</taxon>
        <taxon>Metazoa</taxon>
        <taxon>Spiralia</taxon>
        <taxon>Lophotrochozoa</taxon>
        <taxon>Platyhelminthes</taxon>
        <taxon>Cestoda</taxon>
        <taxon>Eucestoda</taxon>
        <taxon>Diphyllobothriidea</taxon>
        <taxon>Diphyllobothriidae</taxon>
        <taxon>Dibothriocephalus</taxon>
    </lineage>
</organism>
<evidence type="ECO:0000313" key="2">
    <source>
        <dbReference type="Proteomes" id="UP000281553"/>
    </source>
</evidence>
<dbReference type="AlphaFoldDB" id="A0A3P7L927"/>
<accession>A0A3P7L927</accession>
<sequence length="163" mass="17701">MNSEAFLLSTEQKLLVINSSPSNLTFAISLGVSEQCPMESFGDLVASVFDVETFSDEYVSLPVLQSLLNSNVVTDHVFNSRDENENIIYRANQWANYAILILQGRALVETSTEHLVFEAGPFMLFGETVLKGELSPNLLQEITAVCLCVGRGSADCGKAQGCG</sequence>
<dbReference type="Proteomes" id="UP000281553">
    <property type="component" value="Unassembled WGS sequence"/>
</dbReference>
<reference evidence="1 2" key="1">
    <citation type="submission" date="2018-11" db="EMBL/GenBank/DDBJ databases">
        <authorList>
            <consortium name="Pathogen Informatics"/>
        </authorList>
    </citation>
    <scope>NUCLEOTIDE SEQUENCE [LARGE SCALE GENOMIC DNA]</scope>
</reference>
<dbReference type="EMBL" id="UYRU01057476">
    <property type="protein sequence ID" value="VDN13825.1"/>
    <property type="molecule type" value="Genomic_DNA"/>
</dbReference>
<proteinExistence type="predicted"/>
<evidence type="ECO:0000313" key="1">
    <source>
        <dbReference type="EMBL" id="VDN13825.1"/>
    </source>
</evidence>
<gene>
    <name evidence="1" type="ORF">DILT_LOCUS9656</name>
</gene>
<protein>
    <submittedName>
        <fullName evidence="1">Uncharacterized protein</fullName>
    </submittedName>
</protein>
<dbReference type="Pfam" id="PF25562">
    <property type="entry name" value="CNBH_CNNM2_C"/>
    <property type="match status" value="1"/>
</dbReference>